<dbReference type="PROSITE" id="PS01098">
    <property type="entry name" value="LIPASE_GDSL_SER"/>
    <property type="match status" value="1"/>
</dbReference>
<organism evidence="1 2">
    <name type="scientific">Croceicoccus naphthovorans</name>
    <dbReference type="NCBI Taxonomy" id="1348774"/>
    <lineage>
        <taxon>Bacteria</taxon>
        <taxon>Pseudomonadati</taxon>
        <taxon>Pseudomonadota</taxon>
        <taxon>Alphaproteobacteria</taxon>
        <taxon>Sphingomonadales</taxon>
        <taxon>Erythrobacteraceae</taxon>
        <taxon>Croceicoccus</taxon>
    </lineage>
</organism>
<dbReference type="KEGG" id="cna:AB433_05200"/>
<dbReference type="STRING" id="1348774.AB433_05200"/>
<dbReference type="EMBL" id="CP011770">
    <property type="protein sequence ID" value="AKM09512.1"/>
    <property type="molecule type" value="Genomic_DNA"/>
</dbReference>
<sequence>MKKFVSGVVAALLLSACGQDSGSSQARTADPDRPVGQPTFVLAFGDSLFAGYNLPQSAAYPAQLEQALRQRGLNVRIQNAGVSGDTTSAGKQRMAFVLDSMTVQPDYALVEFGANDMLRGLSPDQARQNLDAILAEMDRRGIEVLLYEMKAAPNLGRDYATRFESIYPDLAEKYDATVVPFFIEPLIFDRSLVQRDQVHPTEDGVKAMVEETVDVVEDAID</sequence>
<name>A0A0G3XE89_9SPHN</name>
<dbReference type="RefSeq" id="WP_047820200.1">
    <property type="nucleotide sequence ID" value="NZ_CP011770.1"/>
</dbReference>
<dbReference type="Proteomes" id="UP000035287">
    <property type="component" value="Chromosome"/>
</dbReference>
<reference evidence="1 2" key="1">
    <citation type="submission" date="2015-06" db="EMBL/GenBank/DDBJ databases">
        <authorList>
            <person name="Zeng Y."/>
            <person name="Huang Y."/>
        </authorList>
    </citation>
    <scope>NUCLEOTIDE SEQUENCE [LARGE SCALE GENOMIC DNA]</scope>
    <source>
        <strain evidence="1 2">PQ-2</strain>
    </source>
</reference>
<dbReference type="Gene3D" id="3.40.50.1110">
    <property type="entry name" value="SGNH hydrolase"/>
    <property type="match status" value="1"/>
</dbReference>
<accession>A0A0G3XE89</accession>
<gene>
    <name evidence="1" type="ORF">AB433_05200</name>
</gene>
<dbReference type="Pfam" id="PF13472">
    <property type="entry name" value="Lipase_GDSL_2"/>
    <property type="match status" value="1"/>
</dbReference>
<dbReference type="PANTHER" id="PTHR30383">
    <property type="entry name" value="THIOESTERASE 1/PROTEASE 1/LYSOPHOSPHOLIPASE L1"/>
    <property type="match status" value="1"/>
</dbReference>
<protein>
    <submittedName>
        <fullName evidence="1">Uncharacterized protein</fullName>
    </submittedName>
</protein>
<dbReference type="AlphaFoldDB" id="A0A0G3XE89"/>
<dbReference type="GO" id="GO:0004622">
    <property type="term" value="F:phosphatidylcholine lysophospholipase activity"/>
    <property type="evidence" value="ECO:0007669"/>
    <property type="project" value="TreeGrafter"/>
</dbReference>
<dbReference type="PANTHER" id="PTHR30383:SF24">
    <property type="entry name" value="THIOESTERASE 1_PROTEASE 1_LYSOPHOSPHOLIPASE L1"/>
    <property type="match status" value="1"/>
</dbReference>
<evidence type="ECO:0000313" key="1">
    <source>
        <dbReference type="EMBL" id="AKM09512.1"/>
    </source>
</evidence>
<dbReference type="SUPFAM" id="SSF52266">
    <property type="entry name" value="SGNH hydrolase"/>
    <property type="match status" value="1"/>
</dbReference>
<dbReference type="OrthoDB" id="9786188at2"/>
<dbReference type="InterPro" id="IPR013830">
    <property type="entry name" value="SGNH_hydro"/>
</dbReference>
<dbReference type="GO" id="GO:0006629">
    <property type="term" value="P:lipid metabolic process"/>
    <property type="evidence" value="ECO:0007669"/>
    <property type="project" value="InterPro"/>
</dbReference>
<dbReference type="CDD" id="cd01822">
    <property type="entry name" value="Lysophospholipase_L1_like"/>
    <property type="match status" value="1"/>
</dbReference>
<evidence type="ECO:0000313" key="2">
    <source>
        <dbReference type="Proteomes" id="UP000035287"/>
    </source>
</evidence>
<dbReference type="InterPro" id="IPR008265">
    <property type="entry name" value="Lipase_GDSL_AS"/>
</dbReference>
<proteinExistence type="predicted"/>
<dbReference type="InterPro" id="IPR051532">
    <property type="entry name" value="Ester_Hydrolysis_Enzymes"/>
</dbReference>
<keyword evidence="2" id="KW-1185">Reference proteome</keyword>
<dbReference type="InterPro" id="IPR036514">
    <property type="entry name" value="SGNH_hydro_sf"/>
</dbReference>
<dbReference type="PATRIC" id="fig|1348774.3.peg.1091"/>
<dbReference type="PROSITE" id="PS51257">
    <property type="entry name" value="PROKAR_LIPOPROTEIN"/>
    <property type="match status" value="1"/>
</dbReference>